<proteinExistence type="predicted"/>
<dbReference type="EMBL" id="CM041533">
    <property type="protein sequence ID" value="KAI3374508.1"/>
    <property type="molecule type" value="Genomic_DNA"/>
</dbReference>
<protein>
    <submittedName>
        <fullName evidence="1">Uncharacterized protein</fullName>
    </submittedName>
</protein>
<evidence type="ECO:0000313" key="1">
    <source>
        <dbReference type="EMBL" id="KAI3374508.1"/>
    </source>
</evidence>
<reference evidence="1" key="1">
    <citation type="submission" date="2022-04" db="EMBL/GenBank/DDBJ databases">
        <title>Jade perch genome.</title>
        <authorList>
            <person name="Chao B."/>
        </authorList>
    </citation>
    <scope>NUCLEOTIDE SEQUENCE</scope>
    <source>
        <strain evidence="1">CB-2022</strain>
    </source>
</reference>
<gene>
    <name evidence="1" type="ORF">L3Q82_006324</name>
</gene>
<sequence>MHAVDEYRQAKQAAARAVLEAKTWVWEEFIEAMEEDYRSASKKFCQTVLAPQNGGSSALPTLFTVWANIFGRWKEYFEDLLNPTLAFH</sequence>
<comment type="caution">
    <text evidence="1">The sequence shown here is derived from an EMBL/GenBank/DDBJ whole genome shotgun (WGS) entry which is preliminary data.</text>
</comment>
<evidence type="ECO:0000313" key="2">
    <source>
        <dbReference type="Proteomes" id="UP000831701"/>
    </source>
</evidence>
<accession>A0ACB8X333</accession>
<name>A0ACB8X333_9TELE</name>
<organism evidence="1 2">
    <name type="scientific">Scortum barcoo</name>
    <name type="common">barcoo grunter</name>
    <dbReference type="NCBI Taxonomy" id="214431"/>
    <lineage>
        <taxon>Eukaryota</taxon>
        <taxon>Metazoa</taxon>
        <taxon>Chordata</taxon>
        <taxon>Craniata</taxon>
        <taxon>Vertebrata</taxon>
        <taxon>Euteleostomi</taxon>
        <taxon>Actinopterygii</taxon>
        <taxon>Neopterygii</taxon>
        <taxon>Teleostei</taxon>
        <taxon>Neoteleostei</taxon>
        <taxon>Acanthomorphata</taxon>
        <taxon>Eupercaria</taxon>
        <taxon>Centrarchiformes</taxon>
        <taxon>Terapontoidei</taxon>
        <taxon>Terapontidae</taxon>
        <taxon>Scortum</taxon>
    </lineage>
</organism>
<dbReference type="Proteomes" id="UP000831701">
    <property type="component" value="Chromosome 3"/>
</dbReference>
<keyword evidence="2" id="KW-1185">Reference proteome</keyword>